<dbReference type="InterPro" id="IPR000254">
    <property type="entry name" value="CBD"/>
</dbReference>
<dbReference type="SMART" id="SM00236">
    <property type="entry name" value="fCBD"/>
    <property type="match status" value="1"/>
</dbReference>
<dbReference type="Pfam" id="PF00734">
    <property type="entry name" value="CBM_1"/>
    <property type="match status" value="1"/>
</dbReference>
<evidence type="ECO:0000259" key="3">
    <source>
        <dbReference type="PROSITE" id="PS51164"/>
    </source>
</evidence>
<evidence type="ECO:0000313" key="5">
    <source>
        <dbReference type="Proteomes" id="UP001313282"/>
    </source>
</evidence>
<feature type="chain" id="PRO_5042857344" description="CBM1 domain-containing protein" evidence="2">
    <location>
        <begin position="18"/>
        <end position="273"/>
    </location>
</feature>
<dbReference type="GO" id="GO:0030248">
    <property type="term" value="F:cellulose binding"/>
    <property type="evidence" value="ECO:0007669"/>
    <property type="project" value="InterPro"/>
</dbReference>
<name>A0AAN8N1D6_9PEZI</name>
<dbReference type="PROSITE" id="PS51164">
    <property type="entry name" value="CBM1_2"/>
    <property type="match status" value="1"/>
</dbReference>
<keyword evidence="1 2" id="KW-0732">Signal</keyword>
<feature type="signal peptide" evidence="2">
    <location>
        <begin position="1"/>
        <end position="17"/>
    </location>
</feature>
<evidence type="ECO:0000256" key="2">
    <source>
        <dbReference type="SAM" id="SignalP"/>
    </source>
</evidence>
<keyword evidence="5" id="KW-1185">Reference proteome</keyword>
<dbReference type="GO" id="GO:0005975">
    <property type="term" value="P:carbohydrate metabolic process"/>
    <property type="evidence" value="ECO:0007669"/>
    <property type="project" value="InterPro"/>
</dbReference>
<dbReference type="AlphaFoldDB" id="A0AAN8N1D6"/>
<reference evidence="4 5" key="1">
    <citation type="submission" date="2019-10" db="EMBL/GenBank/DDBJ databases">
        <authorList>
            <person name="Palmer J.M."/>
        </authorList>
    </citation>
    <scope>NUCLEOTIDE SEQUENCE [LARGE SCALE GENOMIC DNA]</scope>
    <source>
        <strain evidence="4 5">TWF718</strain>
    </source>
</reference>
<accession>A0AAN8N1D6</accession>
<feature type="domain" description="CBM1" evidence="3">
    <location>
        <begin position="24"/>
        <end position="65"/>
    </location>
</feature>
<dbReference type="InterPro" id="IPR035971">
    <property type="entry name" value="CBD_sf"/>
</dbReference>
<comment type="caution">
    <text evidence="4">The sequence shown here is derived from an EMBL/GenBank/DDBJ whole genome shotgun (WGS) entry which is preliminary data.</text>
</comment>
<gene>
    <name evidence="4" type="ORF">TWF718_005390</name>
</gene>
<protein>
    <recommendedName>
        <fullName evidence="3">CBM1 domain-containing protein</fullName>
    </recommendedName>
</protein>
<proteinExistence type="predicted"/>
<dbReference type="EMBL" id="JAVHNR010000003">
    <property type="protein sequence ID" value="KAK6347551.1"/>
    <property type="molecule type" value="Genomic_DNA"/>
</dbReference>
<dbReference type="SUPFAM" id="SSF57180">
    <property type="entry name" value="Cellulose-binding domain"/>
    <property type="match status" value="1"/>
</dbReference>
<evidence type="ECO:0000256" key="1">
    <source>
        <dbReference type="ARBA" id="ARBA00022729"/>
    </source>
</evidence>
<organism evidence="4 5">
    <name type="scientific">Orbilia javanica</name>
    <dbReference type="NCBI Taxonomy" id="47235"/>
    <lineage>
        <taxon>Eukaryota</taxon>
        <taxon>Fungi</taxon>
        <taxon>Dikarya</taxon>
        <taxon>Ascomycota</taxon>
        <taxon>Pezizomycotina</taxon>
        <taxon>Orbiliomycetes</taxon>
        <taxon>Orbiliales</taxon>
        <taxon>Orbiliaceae</taxon>
        <taxon>Orbilia</taxon>
    </lineage>
</organism>
<dbReference type="Proteomes" id="UP001313282">
    <property type="component" value="Unassembled WGS sequence"/>
</dbReference>
<dbReference type="GO" id="GO:0005576">
    <property type="term" value="C:extracellular region"/>
    <property type="evidence" value="ECO:0007669"/>
    <property type="project" value="InterPro"/>
</dbReference>
<evidence type="ECO:0000313" key="4">
    <source>
        <dbReference type="EMBL" id="KAK6347551.1"/>
    </source>
</evidence>
<sequence>MFKFGVFIGIIFQVTSAQLITPAPSQTLWGQCGGIAWTGPTICSPYYSTTPITCTTYNPYYAQCIPDNNRPTTTPAPTTTIQDCMPMLSCTTSVCGYPCGDRTLTSCVSHNACAKTTPPAPSFPVCECTTSPTTSKTTTPCTTSATTCTTFAACCGKSASACVTFCGSTYSSTIPYTRFTCTCPPTSSSCTRTASCYNVPLCCGNSTSSCVTWCSGTTPPPTPTTTRLFCTCPPSTRTTATAEVITATAIVRRVQTIQQKKAVKGKAYGKVKA</sequence>